<evidence type="ECO:0000256" key="1">
    <source>
        <dbReference type="ARBA" id="ARBA00022741"/>
    </source>
</evidence>
<dbReference type="SUPFAM" id="SSF52540">
    <property type="entry name" value="P-loop containing nucleoside triphosphate hydrolases"/>
    <property type="match status" value="1"/>
</dbReference>
<accession>A0A1G9IMV9</accession>
<dbReference type="SUPFAM" id="SSF46689">
    <property type="entry name" value="Homeodomain-like"/>
    <property type="match status" value="1"/>
</dbReference>
<keyword evidence="1" id="KW-0547">Nucleotide-binding</keyword>
<dbReference type="InterPro" id="IPR009057">
    <property type="entry name" value="Homeodomain-like_sf"/>
</dbReference>
<reference evidence="7 8" key="1">
    <citation type="submission" date="2016-10" db="EMBL/GenBank/DDBJ databases">
        <authorList>
            <person name="de Groot N.N."/>
        </authorList>
    </citation>
    <scope>NUCLEOTIDE SEQUENCE [LARGE SCALE GENOMIC DNA]</scope>
    <source>
        <strain evidence="7 8">CGMCC 4.5681</strain>
    </source>
</reference>
<dbReference type="Pfam" id="PF01590">
    <property type="entry name" value="GAF"/>
    <property type="match status" value="1"/>
</dbReference>
<dbReference type="STRING" id="683260.SAMN05421874_118116"/>
<dbReference type="InterPro" id="IPR002197">
    <property type="entry name" value="HTH_Fis"/>
</dbReference>
<dbReference type="RefSeq" id="WP_090769856.1">
    <property type="nucleotide sequence ID" value="NZ_FNFB01000018.1"/>
</dbReference>
<dbReference type="InterPro" id="IPR058031">
    <property type="entry name" value="AAA_lid_NorR"/>
</dbReference>
<gene>
    <name evidence="7" type="ORF">SAMN05421874_118116</name>
</gene>
<dbReference type="Proteomes" id="UP000198683">
    <property type="component" value="Unassembled WGS sequence"/>
</dbReference>
<proteinExistence type="predicted"/>
<keyword evidence="5" id="KW-0804">Transcription</keyword>
<dbReference type="InterPro" id="IPR003018">
    <property type="entry name" value="GAF"/>
</dbReference>
<dbReference type="Gene3D" id="1.10.8.60">
    <property type="match status" value="1"/>
</dbReference>
<evidence type="ECO:0000313" key="7">
    <source>
        <dbReference type="EMBL" id="SDL26501.1"/>
    </source>
</evidence>
<dbReference type="InterPro" id="IPR029016">
    <property type="entry name" value="GAF-like_dom_sf"/>
</dbReference>
<feature type="domain" description="Sigma-54 factor interaction" evidence="6">
    <location>
        <begin position="436"/>
        <end position="506"/>
    </location>
</feature>
<dbReference type="Gene3D" id="1.10.10.60">
    <property type="entry name" value="Homeodomain-like"/>
    <property type="match status" value="1"/>
</dbReference>
<dbReference type="EMBL" id="FNFB01000018">
    <property type="protein sequence ID" value="SDL26501.1"/>
    <property type="molecule type" value="Genomic_DNA"/>
</dbReference>
<keyword evidence="3" id="KW-0805">Transcription regulation</keyword>
<evidence type="ECO:0000256" key="5">
    <source>
        <dbReference type="ARBA" id="ARBA00023163"/>
    </source>
</evidence>
<dbReference type="Gene3D" id="3.40.50.300">
    <property type="entry name" value="P-loop containing nucleotide triphosphate hydrolases"/>
    <property type="match status" value="1"/>
</dbReference>
<dbReference type="OrthoDB" id="5496274at2"/>
<dbReference type="Pfam" id="PF02954">
    <property type="entry name" value="HTH_8"/>
    <property type="match status" value="1"/>
</dbReference>
<evidence type="ECO:0000259" key="6">
    <source>
        <dbReference type="PROSITE" id="PS50045"/>
    </source>
</evidence>
<evidence type="ECO:0000256" key="2">
    <source>
        <dbReference type="ARBA" id="ARBA00022840"/>
    </source>
</evidence>
<keyword evidence="2" id="KW-0067">ATP-binding</keyword>
<dbReference type="InterPro" id="IPR027417">
    <property type="entry name" value="P-loop_NTPase"/>
</dbReference>
<dbReference type="PRINTS" id="PR01590">
    <property type="entry name" value="HTHFIS"/>
</dbReference>
<organism evidence="7 8">
    <name type="scientific">Nonomuraea maritima</name>
    <dbReference type="NCBI Taxonomy" id="683260"/>
    <lineage>
        <taxon>Bacteria</taxon>
        <taxon>Bacillati</taxon>
        <taxon>Actinomycetota</taxon>
        <taxon>Actinomycetes</taxon>
        <taxon>Streptosporangiales</taxon>
        <taxon>Streptosporangiaceae</taxon>
        <taxon>Nonomuraea</taxon>
    </lineage>
</organism>
<keyword evidence="4" id="KW-0238">DNA-binding</keyword>
<evidence type="ECO:0000256" key="4">
    <source>
        <dbReference type="ARBA" id="ARBA00023125"/>
    </source>
</evidence>
<sequence length="580" mass="63480">MANSAGAAACIARARTYFLETGAVPVVPVRHGIVQSWLRSRWSGVSCDDLDPPYFDDIDAEGSLERAAKPVLDQLEQTLSDAPVSVILTDARARVLDRRVPYGSLQRTLDHLRLLPGFSYAEEHVGTNGIGTARATRCLTFVDGSEHFTAPLHEMSCAAAPIRDRRSGRLVGLVDITCWSPGDGPLMSAVVCGAATDIEVRLMELGSRRQRTLLEEFRTAERYHGQAIVAVADDLVIANQRATSFMRPSDHSIVRDAVTELLRAGKERATDVVLSGGEPVTIRCHPVDEHSAVVRLSVMDTSRTRPRSRIRPADLKLAGTSPLFADVCAELAMHRQAFSNVLLEGEPGTGKLALARAVHYRYAPEKAFTVIEPTDDVAARCRADRGLSGGTAVFRHVELFTDSARAAVLDRLDAFAKDTDRVWVVVTTDVGAELPDEFLSRLPLTLTVPPLRHRIEDVQWLVPALLSTFPLARYVSCGPAAMRVLQCSSWPGNVAELAQVLRHALNRRRVGQIQPEDLPEPCYGRAGHVLSRWETIERDAIVGALLETRGDRAAAADLLGISRATVYRRISTYGITVESR</sequence>
<dbReference type="InterPro" id="IPR002078">
    <property type="entry name" value="Sigma_54_int"/>
</dbReference>
<dbReference type="AlphaFoldDB" id="A0A1G9IMV9"/>
<dbReference type="Gene3D" id="3.30.450.40">
    <property type="match status" value="1"/>
</dbReference>
<dbReference type="GO" id="GO:0043565">
    <property type="term" value="F:sequence-specific DNA binding"/>
    <property type="evidence" value="ECO:0007669"/>
    <property type="project" value="InterPro"/>
</dbReference>
<evidence type="ECO:0000256" key="3">
    <source>
        <dbReference type="ARBA" id="ARBA00023015"/>
    </source>
</evidence>
<dbReference type="PROSITE" id="PS50045">
    <property type="entry name" value="SIGMA54_INTERACT_4"/>
    <property type="match status" value="1"/>
</dbReference>
<dbReference type="PANTHER" id="PTHR32071:SF122">
    <property type="entry name" value="SIGMA FACTOR"/>
    <property type="match status" value="1"/>
</dbReference>
<dbReference type="GO" id="GO:0005524">
    <property type="term" value="F:ATP binding"/>
    <property type="evidence" value="ECO:0007669"/>
    <property type="project" value="UniProtKB-KW"/>
</dbReference>
<dbReference type="Pfam" id="PF25601">
    <property type="entry name" value="AAA_lid_14"/>
    <property type="match status" value="1"/>
</dbReference>
<keyword evidence="8" id="KW-1185">Reference proteome</keyword>
<name>A0A1G9IMV9_9ACTN</name>
<protein>
    <submittedName>
        <fullName evidence="7">Transcriptional regulator of acetoin/glycerol metabolism</fullName>
    </submittedName>
</protein>
<dbReference type="GO" id="GO:0006355">
    <property type="term" value="P:regulation of DNA-templated transcription"/>
    <property type="evidence" value="ECO:0007669"/>
    <property type="project" value="InterPro"/>
</dbReference>
<evidence type="ECO:0000313" key="8">
    <source>
        <dbReference type="Proteomes" id="UP000198683"/>
    </source>
</evidence>
<dbReference type="CDD" id="cd00009">
    <property type="entry name" value="AAA"/>
    <property type="match status" value="1"/>
</dbReference>
<dbReference type="PANTHER" id="PTHR32071">
    <property type="entry name" value="TRANSCRIPTIONAL REGULATORY PROTEIN"/>
    <property type="match status" value="1"/>
</dbReference>